<feature type="compositionally biased region" description="Polar residues" evidence="23">
    <location>
        <begin position="81"/>
        <end position="91"/>
    </location>
</feature>
<dbReference type="Proteomes" id="UP000410492">
    <property type="component" value="Unassembled WGS sequence"/>
</dbReference>
<keyword evidence="13" id="KW-0007">Acetylation</keyword>
<evidence type="ECO:0000256" key="10">
    <source>
        <dbReference type="ARBA" id="ARBA00022763"/>
    </source>
</evidence>
<evidence type="ECO:0000256" key="13">
    <source>
        <dbReference type="ARBA" id="ARBA00022990"/>
    </source>
</evidence>
<evidence type="ECO:0000256" key="5">
    <source>
        <dbReference type="ARBA" id="ARBA00022499"/>
    </source>
</evidence>
<dbReference type="PANTHER" id="PTHR15608:SF0">
    <property type="entry name" value="HIV TAT-SPECIFIC FACTOR 1"/>
    <property type="match status" value="1"/>
</dbReference>
<reference evidence="25 26" key="1">
    <citation type="submission" date="2019-01" db="EMBL/GenBank/DDBJ databases">
        <authorList>
            <person name="Sayadi A."/>
        </authorList>
    </citation>
    <scope>NUCLEOTIDE SEQUENCE [LARGE SCALE GENOMIC DNA]</scope>
</reference>
<dbReference type="FunFam" id="3.30.70.330:FF:000105">
    <property type="entry name" value="HIV Tat-specific factor 1 homolog"/>
    <property type="match status" value="1"/>
</dbReference>
<dbReference type="OrthoDB" id="10258585at2759"/>
<dbReference type="Pfam" id="PF00076">
    <property type="entry name" value="RRM_1"/>
    <property type="match status" value="2"/>
</dbReference>
<comment type="subcellular location">
    <subcellularLocation>
        <location evidence="2">Chromosome</location>
    </subcellularLocation>
    <subcellularLocation>
        <location evidence="1">Nucleus</location>
    </subcellularLocation>
</comment>
<evidence type="ECO:0000313" key="26">
    <source>
        <dbReference type="Proteomes" id="UP000410492"/>
    </source>
</evidence>
<feature type="region of interest" description="Disordered" evidence="23">
    <location>
        <begin position="1"/>
        <end position="94"/>
    </location>
</feature>
<feature type="domain" description="RRM" evidence="24">
    <location>
        <begin position="354"/>
        <end position="439"/>
    </location>
</feature>
<keyword evidence="14" id="KW-0805">Transcription regulation</keyword>
<keyword evidence="19" id="KW-0539">Nucleus</keyword>
<dbReference type="InterPro" id="IPR000504">
    <property type="entry name" value="RRM_dom"/>
</dbReference>
<dbReference type="Gene3D" id="3.30.70.330">
    <property type="match status" value="2"/>
</dbReference>
<evidence type="ECO:0000256" key="4">
    <source>
        <dbReference type="ARBA" id="ARBA00022454"/>
    </source>
</evidence>
<keyword evidence="6" id="KW-0597">Phosphoprotein</keyword>
<dbReference type="GO" id="GO:0003723">
    <property type="term" value="F:RNA binding"/>
    <property type="evidence" value="ECO:0007669"/>
    <property type="project" value="UniProtKB-UniRule"/>
</dbReference>
<comment type="subunit">
    <text evidence="20">Component of the 17S U2 SnRNP complex, a ribonucleoprotein complex that contains small nuclear RNA (snRNA) U2 and a number of specific proteins. Within the 17S U2 SnRNP complex, interacts (via UHM region) directly with SF3B1. Component of a complex which is at least composed of HTATSF1/Tat-SF1, the P-TEFb complex components CDK9 and CCNT1, RNA polymerase II, SUPT5H, and NCL/nucleolin. Interacts with GTF2F2/RAP30 and POLR2A. Interacts with TCERG1/CA150. Interacts with (poly-ADP-ribosylated) RPA1; promoting HTATSF1 recruitment to DNA damage sites. Interacts (when phosphorylated) with TOPBP1; promoting recruitment of TOPBP1 to DNA damage sites during S-phase.</text>
</comment>
<evidence type="ECO:0000256" key="3">
    <source>
        <dbReference type="ARBA" id="ARBA00007747"/>
    </source>
</evidence>
<evidence type="ECO:0000256" key="1">
    <source>
        <dbReference type="ARBA" id="ARBA00004123"/>
    </source>
</evidence>
<sequence>MNECSETNKEESSDENVEKAVPDLESNQNPESTDSKKNQDQAKICRATDNVQLWDKNPENRDSIDNDNLKNIHSEEPVDKPNNQIPTTNEESAYDPKDIHYEGEIAVYTDPNTGTQYQWDKDKNEWVLKKVTYGFEDDTHVYTDSDGVKYFWDREKAAWFPKVDDDFMAMYQMSYGFVDNTKVEVKKEEISKVEPKPKKVKGEKRKASEPQWFELEESLNTNVYVSNLPTDIDEQEFVDLMQKCGLVMKDLQTGKFKVKLYKEPGSDNLKGDALCTYIKIESVDLALNLIDGYEYKGNKIKVERAKFQMKGDFDPKLKPKMKKKKEKLKMKKQQEKLFDWRPEKKLGERSKHERVVIIKNLFDPSIFDTDVGLILEFQQDLREECSKYGKVNKVTIFDRHPEGIAQINMGSPEEADEVVNLLNGRWFMKRQLRAEIWDGRTKFKIAETDSEISQRINKWDTFLEGDKESEEKGIGDTKEDHSIKDSKGTLESEIKQSDTDGGEIKTQEV</sequence>
<proteinExistence type="inferred from homology"/>
<keyword evidence="7" id="KW-0507">mRNA processing</keyword>
<evidence type="ECO:0000256" key="20">
    <source>
        <dbReference type="ARBA" id="ARBA00062124"/>
    </source>
</evidence>
<dbReference type="FunFam" id="3.30.70.330:FF:000202">
    <property type="entry name" value="HIV Tat-specific factor 1"/>
    <property type="match status" value="1"/>
</dbReference>
<dbReference type="GO" id="GO:0006281">
    <property type="term" value="P:DNA repair"/>
    <property type="evidence" value="ECO:0007669"/>
    <property type="project" value="UniProtKB-KW"/>
</dbReference>
<dbReference type="AlphaFoldDB" id="A0A653C2G3"/>
<dbReference type="CDD" id="cd12282">
    <property type="entry name" value="RRM2_TatSF1_like"/>
    <property type="match status" value="1"/>
</dbReference>
<keyword evidence="17" id="KW-0508">mRNA splicing</keyword>
<keyword evidence="15" id="KW-0010">Activator</keyword>
<dbReference type="SUPFAM" id="SSF54928">
    <property type="entry name" value="RNA-binding domain, RBD"/>
    <property type="match status" value="2"/>
</dbReference>
<organism evidence="25 26">
    <name type="scientific">Callosobruchus maculatus</name>
    <name type="common">Southern cowpea weevil</name>
    <name type="synonym">Pulse bruchid</name>
    <dbReference type="NCBI Taxonomy" id="64391"/>
    <lineage>
        <taxon>Eukaryota</taxon>
        <taxon>Metazoa</taxon>
        <taxon>Ecdysozoa</taxon>
        <taxon>Arthropoda</taxon>
        <taxon>Hexapoda</taxon>
        <taxon>Insecta</taxon>
        <taxon>Pterygota</taxon>
        <taxon>Neoptera</taxon>
        <taxon>Endopterygota</taxon>
        <taxon>Coleoptera</taxon>
        <taxon>Polyphaga</taxon>
        <taxon>Cucujiformia</taxon>
        <taxon>Chrysomeloidea</taxon>
        <taxon>Chrysomelidae</taxon>
        <taxon>Bruchinae</taxon>
        <taxon>Bruchini</taxon>
        <taxon>Callosobruchus</taxon>
    </lineage>
</organism>
<evidence type="ECO:0000259" key="24">
    <source>
        <dbReference type="PROSITE" id="PS50102"/>
    </source>
</evidence>
<dbReference type="InterPro" id="IPR012677">
    <property type="entry name" value="Nucleotide-bd_a/b_plait_sf"/>
</dbReference>
<evidence type="ECO:0000313" key="25">
    <source>
        <dbReference type="EMBL" id="VEN41922.1"/>
    </source>
</evidence>
<evidence type="ECO:0000256" key="15">
    <source>
        <dbReference type="ARBA" id="ARBA00023159"/>
    </source>
</evidence>
<keyword evidence="18" id="KW-0234">DNA repair</keyword>
<dbReference type="CDD" id="cd12281">
    <property type="entry name" value="RRM1_TatSF1_like"/>
    <property type="match status" value="1"/>
</dbReference>
<feature type="compositionally biased region" description="Basic and acidic residues" evidence="23">
    <location>
        <begin position="1"/>
        <end position="22"/>
    </location>
</feature>
<keyword evidence="5" id="KW-1017">Isopeptide bond</keyword>
<evidence type="ECO:0000256" key="17">
    <source>
        <dbReference type="ARBA" id="ARBA00023187"/>
    </source>
</evidence>
<dbReference type="InterPro" id="IPR034392">
    <property type="entry name" value="TatSF1-like_RRM1"/>
</dbReference>
<keyword evidence="4" id="KW-0158">Chromosome</keyword>
<keyword evidence="10" id="KW-0227">DNA damage</keyword>
<keyword evidence="12 22" id="KW-0694">RNA-binding</keyword>
<evidence type="ECO:0000256" key="8">
    <source>
        <dbReference type="ARBA" id="ARBA00022728"/>
    </source>
</evidence>
<dbReference type="GO" id="GO:0000398">
    <property type="term" value="P:mRNA splicing, via spliceosome"/>
    <property type="evidence" value="ECO:0007669"/>
    <property type="project" value="InterPro"/>
</dbReference>
<keyword evidence="26" id="KW-1185">Reference proteome</keyword>
<dbReference type="EMBL" id="CAACVG010006811">
    <property type="protein sequence ID" value="VEN41922.1"/>
    <property type="molecule type" value="Genomic_DNA"/>
</dbReference>
<feature type="domain" description="RRM" evidence="24">
    <location>
        <begin position="221"/>
        <end position="307"/>
    </location>
</feature>
<name>A0A653C2G3_CALMS</name>
<evidence type="ECO:0000256" key="7">
    <source>
        <dbReference type="ARBA" id="ARBA00022664"/>
    </source>
</evidence>
<keyword evidence="16" id="KW-0804">Transcription</keyword>
<dbReference type="PROSITE" id="PS50102">
    <property type="entry name" value="RRM"/>
    <property type="match status" value="2"/>
</dbReference>
<evidence type="ECO:0000256" key="9">
    <source>
        <dbReference type="ARBA" id="ARBA00022737"/>
    </source>
</evidence>
<evidence type="ECO:0000256" key="18">
    <source>
        <dbReference type="ARBA" id="ARBA00023204"/>
    </source>
</evidence>
<keyword evidence="8" id="KW-0747">Spliceosome</keyword>
<keyword evidence="9" id="KW-0677">Repeat</keyword>
<dbReference type="InterPro" id="IPR035979">
    <property type="entry name" value="RBD_domain_sf"/>
</dbReference>
<dbReference type="InterPro" id="IPR034393">
    <property type="entry name" value="TatSF1-like"/>
</dbReference>
<dbReference type="GO" id="GO:0005686">
    <property type="term" value="C:U2 snRNP"/>
    <property type="evidence" value="ECO:0007669"/>
    <property type="project" value="TreeGrafter"/>
</dbReference>
<comment type="similarity">
    <text evidence="3">Belongs to the HTATSF1 family.</text>
</comment>
<dbReference type="GO" id="GO:0005684">
    <property type="term" value="C:U2-type spliceosomal complex"/>
    <property type="evidence" value="ECO:0007669"/>
    <property type="project" value="UniProtKB-ARBA"/>
</dbReference>
<evidence type="ECO:0000256" key="6">
    <source>
        <dbReference type="ARBA" id="ARBA00022553"/>
    </source>
</evidence>
<evidence type="ECO:0000256" key="23">
    <source>
        <dbReference type="SAM" id="MobiDB-lite"/>
    </source>
</evidence>
<feature type="compositionally biased region" description="Basic and acidic residues" evidence="23">
    <location>
        <begin position="56"/>
        <end position="79"/>
    </location>
</feature>
<evidence type="ECO:0000256" key="14">
    <source>
        <dbReference type="ARBA" id="ARBA00023015"/>
    </source>
</evidence>
<accession>A0A653C2G3</accession>
<protein>
    <recommendedName>
        <fullName evidence="21">17S U2 SnRNP complex component HTATSF1</fullName>
    </recommendedName>
</protein>
<keyword evidence="11" id="KW-0832">Ubl conjugation</keyword>
<evidence type="ECO:0000256" key="11">
    <source>
        <dbReference type="ARBA" id="ARBA00022843"/>
    </source>
</evidence>
<dbReference type="PANTHER" id="PTHR15608">
    <property type="entry name" value="SPLICING FACTOR U2AF-ASSOCIATED PROTEIN 2"/>
    <property type="match status" value="1"/>
</dbReference>
<feature type="region of interest" description="Disordered" evidence="23">
    <location>
        <begin position="466"/>
        <end position="509"/>
    </location>
</feature>
<dbReference type="SMART" id="SM00360">
    <property type="entry name" value="RRM"/>
    <property type="match status" value="2"/>
</dbReference>
<dbReference type="GO" id="GO:0005694">
    <property type="term" value="C:chromosome"/>
    <property type="evidence" value="ECO:0007669"/>
    <property type="project" value="UniProtKB-SubCell"/>
</dbReference>
<evidence type="ECO:0000256" key="22">
    <source>
        <dbReference type="PROSITE-ProRule" id="PRU00176"/>
    </source>
</evidence>
<gene>
    <name evidence="25" type="ORF">CALMAC_LOCUS5580</name>
</gene>
<evidence type="ECO:0000256" key="19">
    <source>
        <dbReference type="ARBA" id="ARBA00023242"/>
    </source>
</evidence>
<evidence type="ECO:0000256" key="21">
    <source>
        <dbReference type="ARBA" id="ARBA00073773"/>
    </source>
</evidence>
<evidence type="ECO:0000256" key="12">
    <source>
        <dbReference type="ARBA" id="ARBA00022884"/>
    </source>
</evidence>
<evidence type="ECO:0000256" key="2">
    <source>
        <dbReference type="ARBA" id="ARBA00004286"/>
    </source>
</evidence>
<evidence type="ECO:0000256" key="16">
    <source>
        <dbReference type="ARBA" id="ARBA00023163"/>
    </source>
</evidence>